<evidence type="ECO:0000313" key="4">
    <source>
        <dbReference type="Proteomes" id="UP000186303"/>
    </source>
</evidence>
<evidence type="ECO:0000313" key="3">
    <source>
        <dbReference type="EMBL" id="SHO77437.1"/>
    </source>
</evidence>
<name>A0A1M8A534_MALS4</name>
<dbReference type="PANTHER" id="PTHR13166">
    <property type="entry name" value="PROTEIN C6ORF149"/>
    <property type="match status" value="1"/>
</dbReference>
<dbReference type="STRING" id="1230383.A0A1M8A534"/>
<reference evidence="4" key="1">
    <citation type="journal article" date="2017" name="Nucleic Acids Res.">
        <title>Proteogenomics produces comprehensive and highly accurate protein-coding gene annotation in a complete genome assembly of Malassezia sympodialis.</title>
        <authorList>
            <person name="Zhu Y."/>
            <person name="Engstroem P.G."/>
            <person name="Tellgren-Roth C."/>
            <person name="Baudo C.D."/>
            <person name="Kennell J.C."/>
            <person name="Sun S."/>
            <person name="Billmyre R.B."/>
            <person name="Schroeder M.S."/>
            <person name="Andersson A."/>
            <person name="Holm T."/>
            <person name="Sigurgeirsson B."/>
            <person name="Wu G."/>
            <person name="Sankaranarayanan S.R."/>
            <person name="Siddharthan R."/>
            <person name="Sanyal K."/>
            <person name="Lundeberg J."/>
            <person name="Nystedt B."/>
            <person name="Boekhout T."/>
            <person name="Dawson T.L. Jr."/>
            <person name="Heitman J."/>
            <person name="Scheynius A."/>
            <person name="Lehtioe J."/>
        </authorList>
    </citation>
    <scope>NUCLEOTIDE SEQUENCE [LARGE SCALE GENOMIC DNA]</scope>
    <source>
        <strain evidence="4">ATCC 42132</strain>
    </source>
</reference>
<comment type="similarity">
    <text evidence="1">Belongs to the complex I LYR family.</text>
</comment>
<dbReference type="VEuPathDB" id="FungiDB:MSYG_1777"/>
<feature type="domain" description="Complex 1 LYR protein" evidence="2">
    <location>
        <begin position="10"/>
        <end position="45"/>
    </location>
</feature>
<proteinExistence type="inferred from homology"/>
<dbReference type="GO" id="GO:0016226">
    <property type="term" value="P:iron-sulfur cluster assembly"/>
    <property type="evidence" value="ECO:0007669"/>
    <property type="project" value="InterPro"/>
</dbReference>
<dbReference type="InterPro" id="IPR051522">
    <property type="entry name" value="ISC_assembly_LYR"/>
</dbReference>
<dbReference type="OrthoDB" id="275715at2759"/>
<evidence type="ECO:0000259" key="2">
    <source>
        <dbReference type="Pfam" id="PF05347"/>
    </source>
</evidence>
<dbReference type="InterPro" id="IPR045297">
    <property type="entry name" value="Complex1_LYR_LYRM4"/>
</dbReference>
<dbReference type="Proteomes" id="UP000186303">
    <property type="component" value="Chromosome 3"/>
</dbReference>
<dbReference type="CDD" id="cd20264">
    <property type="entry name" value="Complex1_LYR_LYRM4"/>
    <property type="match status" value="1"/>
</dbReference>
<gene>
    <name evidence="3" type="ORF">MSYG_1777</name>
</gene>
<dbReference type="GO" id="GO:1990221">
    <property type="term" value="C:L-cysteine desulfurase complex"/>
    <property type="evidence" value="ECO:0007669"/>
    <property type="project" value="TreeGrafter"/>
</dbReference>
<dbReference type="OMA" id="RTRNKFR"/>
<sequence length="135" mass="15121">MSAAAPTREQIKALYRAHLATARAFNSYNFRQYFERRARDSFRAYLYPGTSEVSQSVSASVEKLSKVPTSTSAAVPAPPTPSLAEFYEDQRAELKVLQRAAVVNQMYAGDRLVVEDPSLRDWIVRSSDQIGTEKD</sequence>
<dbReference type="AlphaFoldDB" id="A0A1M8A534"/>
<dbReference type="InterPro" id="IPR008011">
    <property type="entry name" value="Complex1_LYR_dom"/>
</dbReference>
<dbReference type="Pfam" id="PF05347">
    <property type="entry name" value="Complex1_LYR"/>
    <property type="match status" value="1"/>
</dbReference>
<organism evidence="3 4">
    <name type="scientific">Malassezia sympodialis (strain ATCC 42132)</name>
    <name type="common">Atopic eczema-associated yeast</name>
    <dbReference type="NCBI Taxonomy" id="1230383"/>
    <lineage>
        <taxon>Eukaryota</taxon>
        <taxon>Fungi</taxon>
        <taxon>Dikarya</taxon>
        <taxon>Basidiomycota</taxon>
        <taxon>Ustilaginomycotina</taxon>
        <taxon>Malasseziomycetes</taxon>
        <taxon>Malasseziales</taxon>
        <taxon>Malasseziaceae</taxon>
        <taxon>Malassezia</taxon>
    </lineage>
</organism>
<dbReference type="PANTHER" id="PTHR13166:SF7">
    <property type="entry name" value="LYR MOTIF-CONTAINING PROTEIN 4"/>
    <property type="match status" value="1"/>
</dbReference>
<dbReference type="EMBL" id="LT671823">
    <property type="protein sequence ID" value="SHO77437.1"/>
    <property type="molecule type" value="Genomic_DNA"/>
</dbReference>
<evidence type="ECO:0000256" key="1">
    <source>
        <dbReference type="ARBA" id="ARBA00009508"/>
    </source>
</evidence>
<keyword evidence="4" id="KW-1185">Reference proteome</keyword>
<protein>
    <submittedName>
        <fullName evidence="3">Similar to S.cerevisiae protein ISD11 (Cysteine desulfurase (Nfs1p) activator)</fullName>
    </submittedName>
</protein>
<accession>A0A1M8A534</accession>
<dbReference type="GO" id="GO:0005739">
    <property type="term" value="C:mitochondrion"/>
    <property type="evidence" value="ECO:0007669"/>
    <property type="project" value="TreeGrafter"/>
</dbReference>